<name>A0A0D8X6D2_DICVI</name>
<evidence type="ECO:0000313" key="1">
    <source>
        <dbReference type="EMBL" id="KJH40068.1"/>
    </source>
</evidence>
<dbReference type="Proteomes" id="UP000053766">
    <property type="component" value="Unassembled WGS sequence"/>
</dbReference>
<dbReference type="EMBL" id="KN718111">
    <property type="protein sequence ID" value="KJH40068.1"/>
    <property type="molecule type" value="Genomic_DNA"/>
</dbReference>
<reference evidence="2" key="2">
    <citation type="journal article" date="2016" name="Sci. Rep.">
        <title>Dictyocaulus viviparus genome, variome and transcriptome elucidate lungworm biology and support future intervention.</title>
        <authorList>
            <person name="McNulty S.N."/>
            <person name="Strube C."/>
            <person name="Rosa B.A."/>
            <person name="Martin J.C."/>
            <person name="Tyagi R."/>
            <person name="Choi Y.J."/>
            <person name="Wang Q."/>
            <person name="Hallsworth Pepin K."/>
            <person name="Zhang X."/>
            <person name="Ozersky P."/>
            <person name="Wilson R.K."/>
            <person name="Sternberg P.W."/>
            <person name="Gasser R.B."/>
            <person name="Mitreva M."/>
        </authorList>
    </citation>
    <scope>NUCLEOTIDE SEQUENCE [LARGE SCALE GENOMIC DNA]</scope>
    <source>
        <strain evidence="2">HannoverDv2000</strain>
    </source>
</reference>
<gene>
    <name evidence="1" type="ORF">DICVIV_14017</name>
</gene>
<reference evidence="1 2" key="1">
    <citation type="submission" date="2013-11" db="EMBL/GenBank/DDBJ databases">
        <title>Draft genome of the bovine lungworm Dictyocaulus viviparus.</title>
        <authorList>
            <person name="Mitreva M."/>
        </authorList>
    </citation>
    <scope>NUCLEOTIDE SEQUENCE [LARGE SCALE GENOMIC DNA]</scope>
    <source>
        <strain evidence="1 2">HannoverDv2000</strain>
    </source>
</reference>
<evidence type="ECO:0000313" key="2">
    <source>
        <dbReference type="Proteomes" id="UP000053766"/>
    </source>
</evidence>
<feature type="non-terminal residue" evidence="1">
    <location>
        <position position="61"/>
    </location>
</feature>
<keyword evidence="2" id="KW-1185">Reference proteome</keyword>
<dbReference type="Pfam" id="PF02995">
    <property type="entry name" value="DUF229"/>
    <property type="match status" value="1"/>
</dbReference>
<proteinExistence type="predicted"/>
<organism evidence="1 2">
    <name type="scientific">Dictyocaulus viviparus</name>
    <name type="common">Bovine lungworm</name>
    <dbReference type="NCBI Taxonomy" id="29172"/>
    <lineage>
        <taxon>Eukaryota</taxon>
        <taxon>Metazoa</taxon>
        <taxon>Ecdysozoa</taxon>
        <taxon>Nematoda</taxon>
        <taxon>Chromadorea</taxon>
        <taxon>Rhabditida</taxon>
        <taxon>Rhabditina</taxon>
        <taxon>Rhabditomorpha</taxon>
        <taxon>Strongyloidea</taxon>
        <taxon>Metastrongylidae</taxon>
        <taxon>Dictyocaulus</taxon>
    </lineage>
</organism>
<dbReference type="AlphaFoldDB" id="A0A0D8X6D2"/>
<sequence length="61" mass="7114">MNEVFENTVIAVLSGSGNRMVDNHLFTTWMEQRMPLISIKLPEKFRQKYPMQDLNMGVNVN</sequence>
<dbReference type="InterPro" id="IPR004245">
    <property type="entry name" value="DUF229"/>
</dbReference>
<accession>A0A0D8X6D2</accession>
<dbReference type="OrthoDB" id="5872467at2759"/>
<protein>
    <submittedName>
        <fullName evidence="1">Uncharacterized protein</fullName>
    </submittedName>
</protein>